<dbReference type="GO" id="GO:0004672">
    <property type="term" value="F:protein kinase activity"/>
    <property type="evidence" value="ECO:0007669"/>
    <property type="project" value="InterPro"/>
</dbReference>
<organism evidence="2 3">
    <name type="scientific">Penicillium vulpinum</name>
    <dbReference type="NCBI Taxonomy" id="29845"/>
    <lineage>
        <taxon>Eukaryota</taxon>
        <taxon>Fungi</taxon>
        <taxon>Dikarya</taxon>
        <taxon>Ascomycota</taxon>
        <taxon>Pezizomycotina</taxon>
        <taxon>Eurotiomycetes</taxon>
        <taxon>Eurotiomycetidae</taxon>
        <taxon>Eurotiales</taxon>
        <taxon>Aspergillaceae</taxon>
        <taxon>Penicillium</taxon>
    </lineage>
</organism>
<dbReference type="InterPro" id="IPR000719">
    <property type="entry name" value="Prot_kinase_dom"/>
</dbReference>
<dbReference type="STRING" id="29845.A0A1V6S8Y2"/>
<dbReference type="AlphaFoldDB" id="A0A1V6S8Y2"/>
<sequence length="98" mass="10831">MSPEYSPVRWLPGVEIDQSAPKYLMVSQRLYGLLDDADISTLLVKICDLGGAVRNGDNSSVPVTPLGLRAPGLVENLPWDFKIDVWSLGCLIYFVNIH</sequence>
<evidence type="ECO:0000259" key="1">
    <source>
        <dbReference type="PROSITE" id="PS50011"/>
    </source>
</evidence>
<dbReference type="Proteomes" id="UP000191518">
    <property type="component" value="Unassembled WGS sequence"/>
</dbReference>
<proteinExistence type="predicted"/>
<dbReference type="Gene3D" id="1.10.510.10">
    <property type="entry name" value="Transferase(Phosphotransferase) domain 1"/>
    <property type="match status" value="1"/>
</dbReference>
<comment type="caution">
    <text evidence="2">The sequence shown here is derived from an EMBL/GenBank/DDBJ whole genome shotgun (WGS) entry which is preliminary data.</text>
</comment>
<name>A0A1V6S8Y2_9EURO</name>
<dbReference type="PROSITE" id="PS50011">
    <property type="entry name" value="PROTEIN_KINASE_DOM"/>
    <property type="match status" value="1"/>
</dbReference>
<evidence type="ECO:0000313" key="2">
    <source>
        <dbReference type="EMBL" id="OQE10318.1"/>
    </source>
</evidence>
<dbReference type="EMBL" id="MDYP01000004">
    <property type="protein sequence ID" value="OQE10318.1"/>
    <property type="molecule type" value="Genomic_DNA"/>
</dbReference>
<dbReference type="InterPro" id="IPR011009">
    <property type="entry name" value="Kinase-like_dom_sf"/>
</dbReference>
<dbReference type="SUPFAM" id="SSF56112">
    <property type="entry name" value="Protein kinase-like (PK-like)"/>
    <property type="match status" value="1"/>
</dbReference>
<protein>
    <recommendedName>
        <fullName evidence="1">Protein kinase domain-containing protein</fullName>
    </recommendedName>
</protein>
<evidence type="ECO:0000313" key="3">
    <source>
        <dbReference type="Proteomes" id="UP000191518"/>
    </source>
</evidence>
<keyword evidence="3" id="KW-1185">Reference proteome</keyword>
<accession>A0A1V6S8Y2</accession>
<reference evidence="3" key="1">
    <citation type="journal article" date="2017" name="Nat. Microbiol.">
        <title>Global analysis of biosynthetic gene clusters reveals vast potential of secondary metabolite production in Penicillium species.</title>
        <authorList>
            <person name="Nielsen J.C."/>
            <person name="Grijseels S."/>
            <person name="Prigent S."/>
            <person name="Ji B."/>
            <person name="Dainat J."/>
            <person name="Nielsen K.F."/>
            <person name="Frisvad J.C."/>
            <person name="Workman M."/>
            <person name="Nielsen J."/>
        </authorList>
    </citation>
    <scope>NUCLEOTIDE SEQUENCE [LARGE SCALE GENOMIC DNA]</scope>
    <source>
        <strain evidence="3">IBT 29486</strain>
    </source>
</reference>
<dbReference type="GO" id="GO:0005524">
    <property type="term" value="F:ATP binding"/>
    <property type="evidence" value="ECO:0007669"/>
    <property type="project" value="InterPro"/>
</dbReference>
<gene>
    <name evidence="2" type="ORF">PENVUL_c004G04967</name>
</gene>
<feature type="domain" description="Protein kinase" evidence="1">
    <location>
        <begin position="1"/>
        <end position="98"/>
    </location>
</feature>